<gene>
    <name evidence="1" type="ORF">CH063_06540</name>
</gene>
<name>H1V2X2_COLHI</name>
<protein>
    <submittedName>
        <fullName evidence="1">Uncharacterized protein</fullName>
    </submittedName>
</protein>
<reference evidence="2" key="1">
    <citation type="journal article" date="2012" name="Nat. Genet.">
        <title>Lifestyle transitions in plant pathogenic Colletotrichum fungi deciphered by genome and transcriptome analyses.</title>
        <authorList>
            <person name="O'Connell R.J."/>
            <person name="Thon M.R."/>
            <person name="Hacquard S."/>
            <person name="Amyotte S.G."/>
            <person name="Kleemann J."/>
            <person name="Torres M.F."/>
            <person name="Damm U."/>
            <person name="Buiate E.A."/>
            <person name="Epstein L."/>
            <person name="Alkan N."/>
            <person name="Altmueller J."/>
            <person name="Alvarado-Balderrama L."/>
            <person name="Bauser C.A."/>
            <person name="Becker C."/>
            <person name="Birren B.W."/>
            <person name="Chen Z."/>
            <person name="Choi J."/>
            <person name="Crouch J.A."/>
            <person name="Duvick J.P."/>
            <person name="Farman M.A."/>
            <person name="Gan P."/>
            <person name="Heiman D."/>
            <person name="Henrissat B."/>
            <person name="Howard R.J."/>
            <person name="Kabbage M."/>
            <person name="Koch C."/>
            <person name="Kracher B."/>
            <person name="Kubo Y."/>
            <person name="Law A.D."/>
            <person name="Lebrun M.-H."/>
            <person name="Lee Y.-H."/>
            <person name="Miyara I."/>
            <person name="Moore N."/>
            <person name="Neumann U."/>
            <person name="Nordstroem K."/>
            <person name="Panaccione D.G."/>
            <person name="Panstruga R."/>
            <person name="Place M."/>
            <person name="Proctor R.H."/>
            <person name="Prusky D."/>
            <person name="Rech G."/>
            <person name="Reinhardt R."/>
            <person name="Rollins J.A."/>
            <person name="Rounsley S."/>
            <person name="Schardl C.L."/>
            <person name="Schwartz D.C."/>
            <person name="Shenoy N."/>
            <person name="Shirasu K."/>
            <person name="Sikhakolli U.R."/>
            <person name="Stueber K."/>
            <person name="Sukno S.A."/>
            <person name="Sweigard J.A."/>
            <person name="Takano Y."/>
            <person name="Takahara H."/>
            <person name="Trail F."/>
            <person name="van der Does H.C."/>
            <person name="Voll L.M."/>
            <person name="Will I."/>
            <person name="Young S."/>
            <person name="Zeng Q."/>
            <person name="Zhang J."/>
            <person name="Zhou S."/>
            <person name="Dickman M.B."/>
            <person name="Schulze-Lefert P."/>
            <person name="Ver Loren van Themaat E."/>
            <person name="Ma L.-J."/>
            <person name="Vaillancourt L.J."/>
        </authorList>
    </citation>
    <scope>NUCLEOTIDE SEQUENCE [LARGE SCALE GENOMIC DNA]</scope>
    <source>
        <strain evidence="2">IMI 349063</strain>
    </source>
</reference>
<sequence length="74" mass="8794">MELPSRRPCLWRTERSWIVARLCSRKRSLCSSLWLQKVLWVKKDLRCQDFGVSLDESGRENDRIMGGMEGFYAR</sequence>
<dbReference type="Proteomes" id="UP000007174">
    <property type="component" value="Unassembled WGS sequence"/>
</dbReference>
<evidence type="ECO:0000313" key="2">
    <source>
        <dbReference type="Proteomes" id="UP000007174"/>
    </source>
</evidence>
<organism evidence="1 2">
    <name type="scientific">Colletotrichum higginsianum (strain IMI 349063)</name>
    <name type="common">Crucifer anthracnose fungus</name>
    <dbReference type="NCBI Taxonomy" id="759273"/>
    <lineage>
        <taxon>Eukaryota</taxon>
        <taxon>Fungi</taxon>
        <taxon>Dikarya</taxon>
        <taxon>Ascomycota</taxon>
        <taxon>Pezizomycotina</taxon>
        <taxon>Sordariomycetes</taxon>
        <taxon>Hypocreomycetidae</taxon>
        <taxon>Glomerellales</taxon>
        <taxon>Glomerellaceae</taxon>
        <taxon>Colletotrichum</taxon>
        <taxon>Colletotrichum destructivum species complex</taxon>
    </lineage>
</organism>
<dbReference type="AlphaFoldDB" id="H1V2X2"/>
<evidence type="ECO:0000313" key="1">
    <source>
        <dbReference type="EMBL" id="CCF34574.1"/>
    </source>
</evidence>
<dbReference type="EMBL" id="CACQ02001191">
    <property type="protein sequence ID" value="CCF34574.1"/>
    <property type="molecule type" value="Genomic_DNA"/>
</dbReference>
<accession>H1V2X2</accession>
<dbReference type="HOGENOM" id="CLU_2687695_0_0_1"/>
<proteinExistence type="predicted"/>